<organism evidence="2 3">
    <name type="scientific">Parabacteroides hominis</name>
    <dbReference type="NCBI Taxonomy" id="2763057"/>
    <lineage>
        <taxon>Bacteria</taxon>
        <taxon>Pseudomonadati</taxon>
        <taxon>Bacteroidota</taxon>
        <taxon>Bacteroidia</taxon>
        <taxon>Bacteroidales</taxon>
        <taxon>Tannerellaceae</taxon>
        <taxon>Parabacteroides</taxon>
    </lineage>
</organism>
<name>A0ABR7DN56_9BACT</name>
<dbReference type="EMBL" id="JACOOJ010000006">
    <property type="protein sequence ID" value="MBC5632238.1"/>
    <property type="molecule type" value="Genomic_DNA"/>
</dbReference>
<dbReference type="Proteomes" id="UP000651475">
    <property type="component" value="Unassembled WGS sequence"/>
</dbReference>
<accession>A0ABR7DN56</accession>
<keyword evidence="1" id="KW-0812">Transmembrane</keyword>
<evidence type="ECO:0000256" key="1">
    <source>
        <dbReference type="SAM" id="Phobius"/>
    </source>
</evidence>
<evidence type="ECO:0000313" key="3">
    <source>
        <dbReference type="Proteomes" id="UP000651475"/>
    </source>
</evidence>
<gene>
    <name evidence="2" type="ORF">H8S65_05550</name>
</gene>
<keyword evidence="3" id="KW-1185">Reference proteome</keyword>
<comment type="caution">
    <text evidence="2">The sequence shown here is derived from an EMBL/GenBank/DDBJ whole genome shotgun (WGS) entry which is preliminary data.</text>
</comment>
<proteinExistence type="predicted"/>
<keyword evidence="1" id="KW-0472">Membrane</keyword>
<protein>
    <submittedName>
        <fullName evidence="2">Uncharacterized protein</fullName>
    </submittedName>
</protein>
<feature type="transmembrane region" description="Helical" evidence="1">
    <location>
        <begin position="36"/>
        <end position="57"/>
    </location>
</feature>
<sequence>MGWGTLATGFVTANAGFWWSVSMYEGNYPEKRKKTAGGICYSGLFLIGASIPCFILSHVCKENAILSVEGGSVTAPLPGGGVCHQPAVAFAINRQWRLPSTGSGVCHQPAVALQISF</sequence>
<evidence type="ECO:0000313" key="2">
    <source>
        <dbReference type="EMBL" id="MBC5632238.1"/>
    </source>
</evidence>
<keyword evidence="1" id="KW-1133">Transmembrane helix</keyword>
<reference evidence="2 3" key="1">
    <citation type="submission" date="2020-08" db="EMBL/GenBank/DDBJ databases">
        <title>Genome public.</title>
        <authorList>
            <person name="Liu C."/>
            <person name="Sun Q."/>
        </authorList>
    </citation>
    <scope>NUCLEOTIDE SEQUENCE [LARGE SCALE GENOMIC DNA]</scope>
    <source>
        <strain evidence="2 3">NSJ-79</strain>
    </source>
</reference>
<feature type="transmembrane region" description="Helical" evidence="1">
    <location>
        <begin position="6"/>
        <end position="24"/>
    </location>
</feature>